<dbReference type="GO" id="GO:0000428">
    <property type="term" value="C:DNA-directed RNA polymerase complex"/>
    <property type="evidence" value="ECO:0007669"/>
    <property type="project" value="UniProtKB-KW"/>
</dbReference>
<dbReference type="Proteomes" id="UP000321659">
    <property type="component" value="Unassembled WGS sequence"/>
</dbReference>
<evidence type="ECO:0000259" key="15">
    <source>
        <dbReference type="Pfam" id="PF10385"/>
    </source>
</evidence>
<comment type="caution">
    <text evidence="16">The sequence shown here is derived from an EMBL/GenBank/DDBJ whole genome shotgun (WGS) entry which is preliminary data.</text>
</comment>
<dbReference type="Pfam" id="PF10385">
    <property type="entry name" value="RNA_pol_Rpb2_45"/>
    <property type="match status" value="1"/>
</dbReference>
<feature type="domain" description="RNA polymerase Rpb2" evidence="12">
    <location>
        <begin position="140"/>
        <end position="293"/>
    </location>
</feature>
<dbReference type="Pfam" id="PF00562">
    <property type="entry name" value="RNA_pol_Rpb2_6"/>
    <property type="match status" value="1"/>
</dbReference>
<feature type="domain" description="RNA polymerase Rpb2" evidence="11">
    <location>
        <begin position="1068"/>
        <end position="1142"/>
    </location>
</feature>
<dbReference type="Gene3D" id="3.90.1800.10">
    <property type="entry name" value="RNA polymerase alpha subunit dimerisation domain"/>
    <property type="match status" value="1"/>
</dbReference>
<proteinExistence type="inferred from homology"/>
<dbReference type="Gene3D" id="2.30.150.10">
    <property type="entry name" value="DNA-directed RNA polymerase, beta subunit, external 1 domain"/>
    <property type="match status" value="1"/>
</dbReference>
<dbReference type="InterPro" id="IPR007121">
    <property type="entry name" value="RNA_pol_bsu_CS"/>
</dbReference>
<evidence type="ECO:0000259" key="14">
    <source>
        <dbReference type="Pfam" id="PF04565"/>
    </source>
</evidence>
<evidence type="ECO:0000256" key="9">
    <source>
        <dbReference type="RuleBase" id="RU363031"/>
    </source>
</evidence>
<dbReference type="NCBIfam" id="NF001616">
    <property type="entry name" value="PRK00405.1"/>
    <property type="match status" value="1"/>
</dbReference>
<feature type="domain" description="RNA polymerase beta subunit protrusion" evidence="13">
    <location>
        <begin position="28"/>
        <end position="459"/>
    </location>
</feature>
<dbReference type="NCBIfam" id="TIGR02013">
    <property type="entry name" value="rpoB"/>
    <property type="match status" value="1"/>
</dbReference>
<accession>A0A2C8EQ97</accession>
<dbReference type="PROSITE" id="PS01166">
    <property type="entry name" value="RNA_POL_BETA"/>
    <property type="match status" value="1"/>
</dbReference>
<dbReference type="InterPro" id="IPR037034">
    <property type="entry name" value="RNA_pol_Rpb2_2_sf"/>
</dbReference>
<evidence type="ECO:0000256" key="7">
    <source>
        <dbReference type="HAMAP-Rule" id="MF_01321"/>
    </source>
</evidence>
<comment type="similarity">
    <text evidence="7 8">Belongs to the RNA polymerase beta chain family.</text>
</comment>
<evidence type="ECO:0000259" key="11">
    <source>
        <dbReference type="Pfam" id="PF04560"/>
    </source>
</evidence>
<dbReference type="GO" id="GO:0032549">
    <property type="term" value="F:ribonucleoside binding"/>
    <property type="evidence" value="ECO:0007669"/>
    <property type="project" value="InterPro"/>
</dbReference>
<dbReference type="CDD" id="cd00653">
    <property type="entry name" value="RNA_pol_B_RPB2"/>
    <property type="match status" value="1"/>
</dbReference>
<evidence type="ECO:0000256" key="5">
    <source>
        <dbReference type="ARBA" id="ARBA00023163"/>
    </source>
</evidence>
<dbReference type="Gene3D" id="3.90.1110.10">
    <property type="entry name" value="RNA polymerase Rpb2, domain 2"/>
    <property type="match status" value="1"/>
</dbReference>
<dbReference type="SUPFAM" id="SSF64484">
    <property type="entry name" value="beta and beta-prime subunits of DNA dependent RNA-polymerase"/>
    <property type="match status" value="1"/>
</dbReference>
<dbReference type="Pfam" id="PF04565">
    <property type="entry name" value="RNA_pol_Rpb2_3"/>
    <property type="match status" value="1"/>
</dbReference>
<feature type="domain" description="RNA polymerase Rpb2" evidence="14">
    <location>
        <begin position="474"/>
        <end position="542"/>
    </location>
</feature>
<dbReference type="Pfam" id="PF04560">
    <property type="entry name" value="RNA_pol_Rpb2_7"/>
    <property type="match status" value="1"/>
</dbReference>
<dbReference type="EC" id="2.7.7.6" evidence="7 9"/>
<dbReference type="InterPro" id="IPR010243">
    <property type="entry name" value="RNA_pol_bsu_bac"/>
</dbReference>
<dbReference type="InterPro" id="IPR037033">
    <property type="entry name" value="DNA-dir_RNAP_su2_hyb_sf"/>
</dbReference>
<dbReference type="GO" id="GO:0006351">
    <property type="term" value="P:DNA-templated transcription"/>
    <property type="evidence" value="ECO:0007669"/>
    <property type="project" value="UniProtKB-UniRule"/>
</dbReference>
<dbReference type="InterPro" id="IPR019462">
    <property type="entry name" value="DNA-dir_RNA_pol_bsu_external_1"/>
</dbReference>
<evidence type="ECO:0000256" key="6">
    <source>
        <dbReference type="ARBA" id="ARBA00048552"/>
    </source>
</evidence>
<dbReference type="InterPro" id="IPR015712">
    <property type="entry name" value="DNA-dir_RNA_pol_su2"/>
</dbReference>
<evidence type="ECO:0000259" key="10">
    <source>
        <dbReference type="Pfam" id="PF00562"/>
    </source>
</evidence>
<protein>
    <recommendedName>
        <fullName evidence="7 9">DNA-directed RNA polymerase subunit beta</fullName>
        <shortName evidence="7">RNAP subunit beta</shortName>
        <ecNumber evidence="7 9">2.7.7.6</ecNumber>
    </recommendedName>
    <alternativeName>
        <fullName evidence="7">RNA polymerase subunit beta</fullName>
    </alternativeName>
    <alternativeName>
        <fullName evidence="7">Transcriptase subunit beta</fullName>
    </alternativeName>
</protein>
<dbReference type="InterPro" id="IPR007644">
    <property type="entry name" value="RNA_pol_bsu_protrusion"/>
</dbReference>
<dbReference type="Gene3D" id="2.40.50.150">
    <property type="match status" value="1"/>
</dbReference>
<dbReference type="InterPro" id="IPR007642">
    <property type="entry name" value="RNA_pol_Rpb2_2"/>
</dbReference>
<dbReference type="PANTHER" id="PTHR20856">
    <property type="entry name" value="DNA-DIRECTED RNA POLYMERASE I SUBUNIT 2"/>
    <property type="match status" value="1"/>
</dbReference>
<dbReference type="EMBL" id="SRRQ01000004">
    <property type="protein sequence ID" value="TWW11303.1"/>
    <property type="molecule type" value="Genomic_DNA"/>
</dbReference>
<evidence type="ECO:0000313" key="16">
    <source>
        <dbReference type="EMBL" id="TWW11303.1"/>
    </source>
</evidence>
<reference evidence="16 17" key="1">
    <citation type="submission" date="2019-04" db="EMBL/GenBank/DDBJ databases">
        <title>In vitro growth and metabolic characteristics of meat-borne Lactobacillus algidus strains.</title>
        <authorList>
            <person name="Sade E."/>
            <person name="Per J."/>
            <person name="Tytti H."/>
            <person name="Johanna B.K."/>
        </authorList>
    </citation>
    <scope>NUCLEOTIDE SEQUENCE [LARGE SCALE GENOMIC DNA]</scope>
    <source>
        <strain evidence="16 17">LTS37-1</strain>
    </source>
</reference>
<dbReference type="InterPro" id="IPR014724">
    <property type="entry name" value="RNA_pol_RPB2_OB-fold"/>
</dbReference>
<sequence length="1193" mass="133989">MAGHLVNYGKHSTRRSYARIKEVLDLPNLIEIQSDSYQWFLDEGLREMFEDIMPIDDFAGNLSLEFVDYQLLEPKYTVDEARAHDANYSAPLHVTLRLTNHETGEIKSQDVFFGDFPLMTEQGTFIINGAERVIVSQLVRSPGVYYNGSLDKNGRETYGTTVIPNRGAWLEYESDAKNISYVRIDRTRKIPLTELVRALGFGSDDEIIEMLGNNDSLMLTLEKDVHKNTDDSRVEESLKDVYERLRPGEPKTADSSRSLLTARFFDPKRYDLAPVGRYKINKKLSLKTRLLNQTLAETLADPDTGEVLAQKDTVIDKQVMETLAPYLDRQDFKTVTYHPSEDGVVTEPMVLQIVKVYSQVDPEREMPMIGNGNIDLQYKHIVPADIIASMNYFFNLKENIGSVDDIDHLGNRRIRSVGELLQNQFRIGLSRMERVVRERMSIQDTTTVTPQQLINIRPVVASIKEFFGSSQLSQFMDQTNPLGELTHKRRLSALGPGGLTRDRAGYEVRDVHYTHYGRMCPIETPEGPNIGLINSLSSYARVNRYGFIETPYRRVSWESHQVTEKIDYLTADEEDNYVIAQANSPLNEDDSFVNELVMARNRSENIEIGIDKVDYMDVSPKQVVAVATACIPFLENDDSNRALMGANMQRQAVPLINPHSPLVGTGIEYKAAHDSGVALINKNEGTVEYVDAREIRVRREDGALDKYKLMKFHRSNGGKNYNQRPIVRVNDHVDADEILADGPSMENGELALGQNPLVAFMTWNGYNFEDAVIINERLVRDDVYTSIHIEEFESEARDTKLGPEEITREIPNVGEDSLKDLDEFGIVRIGAEVNDGDILVGKVTPKGVTELSAEERLLHAIFGEKAREVRDTSLKVPHGGGGIVQDVKIFTREAGDELSPGVNMMVRIYIAQKRKLRVGDKMAGRHGNKGVVSIVVPSEDMPYMPDGTPVDILLNPMGVPSRMNIGQVLDLHLGMAARKLGIHVATPVFDGARDSDIWNVFKEAGISEDGKTILYDGRTGDAFDNRVSVGVMYYMKLAHMVDDKIHARSIGPYSLVTQQPLGGKAQFGGQRFGEMEVWALEAYGAAYTLQEILTYKSDDVVGRVKTYEAIVKGEPIPKPGVPESFRVLVKELQSLGLDMKVLDAKKAEIELRDMDDDDDDIVNVDALSKLANEQKEKKAKEEAEKMAAEMNKE</sequence>
<dbReference type="Pfam" id="PF04563">
    <property type="entry name" value="RNA_pol_Rpb2_1"/>
    <property type="match status" value="1"/>
</dbReference>
<dbReference type="AlphaFoldDB" id="A0A2C8EQ97"/>
<dbReference type="HAMAP" id="MF_01321">
    <property type="entry name" value="RNApol_bact_RpoB"/>
    <property type="match status" value="1"/>
</dbReference>
<feature type="domain" description="DNA-directed RNA polymerase beta subunit external 1" evidence="15">
    <location>
        <begin position="552"/>
        <end position="619"/>
    </location>
</feature>
<dbReference type="Pfam" id="PF04561">
    <property type="entry name" value="RNA_pol_Rpb2_2"/>
    <property type="match status" value="2"/>
</dbReference>
<gene>
    <name evidence="7 16" type="primary">rpoB</name>
    <name evidence="16" type="ORF">LABALGLTS371_08180</name>
</gene>
<organism evidence="16 17">
    <name type="scientific">Dellaglioa algida</name>
    <dbReference type="NCBI Taxonomy" id="105612"/>
    <lineage>
        <taxon>Bacteria</taxon>
        <taxon>Bacillati</taxon>
        <taxon>Bacillota</taxon>
        <taxon>Bacilli</taxon>
        <taxon>Lactobacillales</taxon>
        <taxon>Lactobacillaceae</taxon>
        <taxon>Dellaglioa</taxon>
    </lineage>
</organism>
<comment type="catalytic activity">
    <reaction evidence="6 7 9">
        <text>RNA(n) + a ribonucleoside 5'-triphosphate = RNA(n+1) + diphosphate</text>
        <dbReference type="Rhea" id="RHEA:21248"/>
        <dbReference type="Rhea" id="RHEA-COMP:14527"/>
        <dbReference type="Rhea" id="RHEA-COMP:17342"/>
        <dbReference type="ChEBI" id="CHEBI:33019"/>
        <dbReference type="ChEBI" id="CHEBI:61557"/>
        <dbReference type="ChEBI" id="CHEBI:140395"/>
        <dbReference type="EC" id="2.7.7.6"/>
    </reaction>
</comment>
<dbReference type="Gene3D" id="2.40.270.10">
    <property type="entry name" value="DNA-directed RNA polymerase, subunit 2, domain 6"/>
    <property type="match status" value="1"/>
</dbReference>
<feature type="domain" description="DNA-directed RNA polymerase subunit 2 hybrid-binding" evidence="10">
    <location>
        <begin position="682"/>
        <end position="1066"/>
    </location>
</feature>
<evidence type="ECO:0000256" key="4">
    <source>
        <dbReference type="ARBA" id="ARBA00022695"/>
    </source>
</evidence>
<comment type="subunit">
    <text evidence="7 9">The RNAP catalytic core consists of 2 alpha, 1 beta, 1 beta' and 1 omega subunit. When a sigma factor is associated with the core the holoenzyme is formed, which can initiate transcription.</text>
</comment>
<evidence type="ECO:0000256" key="8">
    <source>
        <dbReference type="RuleBase" id="RU000434"/>
    </source>
</evidence>
<evidence type="ECO:0000313" key="17">
    <source>
        <dbReference type="Proteomes" id="UP000321659"/>
    </source>
</evidence>
<keyword evidence="5 7" id="KW-0804">Transcription</keyword>
<keyword evidence="4 7" id="KW-0548">Nucleotidyltransferase</keyword>
<evidence type="ECO:0000256" key="3">
    <source>
        <dbReference type="ARBA" id="ARBA00022679"/>
    </source>
</evidence>
<dbReference type="InterPro" id="IPR007120">
    <property type="entry name" value="DNA-dir_RNAP_su2_dom"/>
</dbReference>
<dbReference type="InterPro" id="IPR007641">
    <property type="entry name" value="RNA_pol_Rpb2_7"/>
</dbReference>
<evidence type="ECO:0000256" key="2">
    <source>
        <dbReference type="ARBA" id="ARBA00022478"/>
    </source>
</evidence>
<dbReference type="FunFam" id="3.90.1800.10:FF:000001">
    <property type="entry name" value="DNA-directed RNA polymerase subunit beta"/>
    <property type="match status" value="1"/>
</dbReference>
<dbReference type="GO" id="GO:0003899">
    <property type="term" value="F:DNA-directed RNA polymerase activity"/>
    <property type="evidence" value="ECO:0007669"/>
    <property type="project" value="UniProtKB-UniRule"/>
</dbReference>
<evidence type="ECO:0000256" key="1">
    <source>
        <dbReference type="ARBA" id="ARBA00004026"/>
    </source>
</evidence>
<comment type="function">
    <text evidence="1 7 9">DNA-dependent RNA polymerase catalyzes the transcription of DNA into RNA using the four ribonucleoside triphosphates as substrates.</text>
</comment>
<dbReference type="InterPro" id="IPR042107">
    <property type="entry name" value="DNA-dir_RNA_pol_bsu_ext_1_sf"/>
</dbReference>
<feature type="domain" description="RNA polymerase Rpb2" evidence="12">
    <location>
        <begin position="379"/>
        <end position="415"/>
    </location>
</feature>
<keyword evidence="2 7" id="KW-0240">DNA-directed RNA polymerase</keyword>
<evidence type="ECO:0000259" key="13">
    <source>
        <dbReference type="Pfam" id="PF04563"/>
    </source>
</evidence>
<dbReference type="Gene3D" id="2.40.50.100">
    <property type="match status" value="1"/>
</dbReference>
<dbReference type="InterPro" id="IPR007645">
    <property type="entry name" value="RNA_pol_Rpb2_3"/>
</dbReference>
<keyword evidence="3 7" id="KW-0808">Transferase</keyword>
<dbReference type="Gene3D" id="3.90.1100.10">
    <property type="match status" value="2"/>
</dbReference>
<dbReference type="GO" id="GO:0003677">
    <property type="term" value="F:DNA binding"/>
    <property type="evidence" value="ECO:0007669"/>
    <property type="project" value="UniProtKB-UniRule"/>
</dbReference>
<name>A0A2C8EQ97_9LACO</name>
<evidence type="ECO:0000259" key="12">
    <source>
        <dbReference type="Pfam" id="PF04561"/>
    </source>
</evidence>